<sequence>MPSQASCVRTENVRKEAEQGRLVSHYETYAGEENMKTVPERGQPLPDVEFVTESGERLPAADLTGIKTVLYFYPKDDTPGCTKEACAFRDRMPDYEEANVRVYGVSLDSPESHRRFREKHNLNFPLLTDEDGRASEAFGVLRENRQVANRVTFLLDQDGKVAKVYPEVSPETHADEILEDAASL</sequence>
<evidence type="ECO:0000256" key="1">
    <source>
        <dbReference type="ARBA" id="ARBA00003330"/>
    </source>
</evidence>
<evidence type="ECO:0000256" key="6">
    <source>
        <dbReference type="ARBA" id="ARBA00023002"/>
    </source>
</evidence>
<evidence type="ECO:0000256" key="5">
    <source>
        <dbReference type="ARBA" id="ARBA00022862"/>
    </source>
</evidence>
<reference evidence="15" key="1">
    <citation type="submission" date="2020-02" db="EMBL/GenBank/DDBJ databases">
        <authorList>
            <person name="Meier V. D."/>
        </authorList>
    </citation>
    <scope>NUCLEOTIDE SEQUENCE</scope>
    <source>
        <strain evidence="15">AVDCRST_MAG37</strain>
    </source>
</reference>
<dbReference type="InterPro" id="IPR050924">
    <property type="entry name" value="Peroxiredoxin_BCP/PrxQ"/>
</dbReference>
<dbReference type="CDD" id="cd03017">
    <property type="entry name" value="PRX_BCP"/>
    <property type="match status" value="1"/>
</dbReference>
<evidence type="ECO:0000256" key="9">
    <source>
        <dbReference type="ARBA" id="ARBA00032824"/>
    </source>
</evidence>
<evidence type="ECO:0000313" key="15">
    <source>
        <dbReference type="EMBL" id="CAA9454907.1"/>
    </source>
</evidence>
<feature type="domain" description="Thioredoxin" evidence="14">
    <location>
        <begin position="39"/>
        <end position="184"/>
    </location>
</feature>
<dbReference type="Gene3D" id="3.40.30.10">
    <property type="entry name" value="Glutaredoxin"/>
    <property type="match status" value="1"/>
</dbReference>
<name>A0A6J4R3U1_9ACTN</name>
<dbReference type="PANTHER" id="PTHR42801:SF4">
    <property type="entry name" value="AHPC_TSA FAMILY PROTEIN"/>
    <property type="match status" value="1"/>
</dbReference>
<comment type="catalytic activity">
    <reaction evidence="12">
        <text>a hydroperoxide + [thioredoxin]-dithiol = an alcohol + [thioredoxin]-disulfide + H2O</text>
        <dbReference type="Rhea" id="RHEA:62620"/>
        <dbReference type="Rhea" id="RHEA-COMP:10698"/>
        <dbReference type="Rhea" id="RHEA-COMP:10700"/>
        <dbReference type="ChEBI" id="CHEBI:15377"/>
        <dbReference type="ChEBI" id="CHEBI:29950"/>
        <dbReference type="ChEBI" id="CHEBI:30879"/>
        <dbReference type="ChEBI" id="CHEBI:35924"/>
        <dbReference type="ChEBI" id="CHEBI:50058"/>
        <dbReference type="EC" id="1.11.1.24"/>
    </reaction>
</comment>
<protein>
    <recommendedName>
        <fullName evidence="3">thioredoxin-dependent peroxiredoxin</fullName>
        <ecNumber evidence="3">1.11.1.24</ecNumber>
    </recommendedName>
    <alternativeName>
        <fullName evidence="11">Bacterioferritin comigratory protein</fullName>
    </alternativeName>
    <alternativeName>
        <fullName evidence="9">Thioredoxin peroxidase</fullName>
    </alternativeName>
</protein>
<dbReference type="Pfam" id="PF00578">
    <property type="entry name" value="AhpC-TSA"/>
    <property type="match status" value="1"/>
</dbReference>
<evidence type="ECO:0000256" key="2">
    <source>
        <dbReference type="ARBA" id="ARBA00011245"/>
    </source>
</evidence>
<keyword evidence="4 15" id="KW-0575">Peroxidase</keyword>
<dbReference type="GO" id="GO:0008379">
    <property type="term" value="F:thioredoxin peroxidase activity"/>
    <property type="evidence" value="ECO:0007669"/>
    <property type="project" value="TreeGrafter"/>
</dbReference>
<comment type="similarity">
    <text evidence="10">Belongs to the peroxiredoxin family. BCP/PrxQ subfamily.</text>
</comment>
<keyword evidence="7" id="KW-1015">Disulfide bond</keyword>
<dbReference type="PROSITE" id="PS51352">
    <property type="entry name" value="THIOREDOXIN_2"/>
    <property type="match status" value="1"/>
</dbReference>
<accession>A0A6J4R3U1</accession>
<evidence type="ECO:0000256" key="3">
    <source>
        <dbReference type="ARBA" id="ARBA00013017"/>
    </source>
</evidence>
<dbReference type="SUPFAM" id="SSF52833">
    <property type="entry name" value="Thioredoxin-like"/>
    <property type="match status" value="1"/>
</dbReference>
<dbReference type="InterPro" id="IPR000866">
    <property type="entry name" value="AhpC/TSA"/>
</dbReference>
<dbReference type="EC" id="1.11.1.24" evidence="3"/>
<dbReference type="InterPro" id="IPR013766">
    <property type="entry name" value="Thioredoxin_domain"/>
</dbReference>
<dbReference type="EMBL" id="CADCVD010000145">
    <property type="protein sequence ID" value="CAA9454907.1"/>
    <property type="molecule type" value="Genomic_DNA"/>
</dbReference>
<evidence type="ECO:0000256" key="8">
    <source>
        <dbReference type="ARBA" id="ARBA00023284"/>
    </source>
</evidence>
<dbReference type="GO" id="GO:0045454">
    <property type="term" value="P:cell redox homeostasis"/>
    <property type="evidence" value="ECO:0007669"/>
    <property type="project" value="TreeGrafter"/>
</dbReference>
<comment type="function">
    <text evidence="1">Thiol-specific peroxidase that catalyzes the reduction of hydrogen peroxide and organic hydroperoxides to water and alcohols, respectively. Plays a role in cell protection against oxidative stress by detoxifying peroxides and as sensor of hydrogen peroxide-mediated signaling events.</text>
</comment>
<dbReference type="GO" id="GO:0005737">
    <property type="term" value="C:cytoplasm"/>
    <property type="evidence" value="ECO:0007669"/>
    <property type="project" value="TreeGrafter"/>
</dbReference>
<evidence type="ECO:0000256" key="4">
    <source>
        <dbReference type="ARBA" id="ARBA00022559"/>
    </source>
</evidence>
<proteinExistence type="inferred from homology"/>
<evidence type="ECO:0000259" key="14">
    <source>
        <dbReference type="PROSITE" id="PS51352"/>
    </source>
</evidence>
<evidence type="ECO:0000256" key="11">
    <source>
        <dbReference type="ARBA" id="ARBA00041373"/>
    </source>
</evidence>
<feature type="region of interest" description="Disordered" evidence="13">
    <location>
        <begin position="1"/>
        <end position="20"/>
    </location>
</feature>
<dbReference type="PANTHER" id="PTHR42801">
    <property type="entry name" value="THIOREDOXIN-DEPENDENT PEROXIDE REDUCTASE"/>
    <property type="match status" value="1"/>
</dbReference>
<dbReference type="AlphaFoldDB" id="A0A6J4R3U1"/>
<keyword evidence="6 15" id="KW-0560">Oxidoreductase</keyword>
<dbReference type="GO" id="GO:0034599">
    <property type="term" value="P:cellular response to oxidative stress"/>
    <property type="evidence" value="ECO:0007669"/>
    <property type="project" value="TreeGrafter"/>
</dbReference>
<keyword evidence="5" id="KW-0049">Antioxidant</keyword>
<dbReference type="FunFam" id="3.40.30.10:FF:000007">
    <property type="entry name" value="Thioredoxin-dependent thiol peroxidase"/>
    <property type="match status" value="1"/>
</dbReference>
<keyword evidence="8" id="KW-0676">Redox-active center</keyword>
<evidence type="ECO:0000256" key="7">
    <source>
        <dbReference type="ARBA" id="ARBA00023157"/>
    </source>
</evidence>
<organism evidence="15">
    <name type="scientific">uncultured Rubrobacteraceae bacterium</name>
    <dbReference type="NCBI Taxonomy" id="349277"/>
    <lineage>
        <taxon>Bacteria</taxon>
        <taxon>Bacillati</taxon>
        <taxon>Actinomycetota</taxon>
        <taxon>Rubrobacteria</taxon>
        <taxon>Rubrobacterales</taxon>
        <taxon>Rubrobacteraceae</taxon>
        <taxon>environmental samples</taxon>
    </lineage>
</organism>
<evidence type="ECO:0000256" key="12">
    <source>
        <dbReference type="ARBA" id="ARBA00049091"/>
    </source>
</evidence>
<evidence type="ECO:0000256" key="13">
    <source>
        <dbReference type="SAM" id="MobiDB-lite"/>
    </source>
</evidence>
<evidence type="ECO:0000256" key="10">
    <source>
        <dbReference type="ARBA" id="ARBA00038489"/>
    </source>
</evidence>
<gene>
    <name evidence="15" type="ORF">AVDCRST_MAG37-2842</name>
</gene>
<comment type="subunit">
    <text evidence="2">Monomer.</text>
</comment>
<dbReference type="InterPro" id="IPR036249">
    <property type="entry name" value="Thioredoxin-like_sf"/>
</dbReference>